<dbReference type="HOGENOM" id="CLU_2277527_0_0_1"/>
<evidence type="ECO:0000313" key="1">
    <source>
        <dbReference type="EMBL" id="EPS93709.1"/>
    </source>
</evidence>
<dbReference type="EMBL" id="KE504260">
    <property type="protein sequence ID" value="EPS93709.1"/>
    <property type="molecule type" value="Genomic_DNA"/>
</dbReference>
<sequence length="102" mass="11399">MRSEGPGYHSVRNCGDAHTARKQYAAGPRDYQRAYTLIKPALPFAASSVLLKIARCHLHTGMLAVVREALAVTPGDMDALRLKMRWRAARTAFGARRRAYEE</sequence>
<name>S8F455_FOMSC</name>
<dbReference type="AlphaFoldDB" id="S8F455"/>
<gene>
    <name evidence="1" type="ORF">FOMPIDRAFT_1055735</name>
</gene>
<protein>
    <submittedName>
        <fullName evidence="1">Uncharacterized protein</fullName>
    </submittedName>
</protein>
<organism evidence="1 2">
    <name type="scientific">Fomitopsis schrenkii</name>
    <name type="common">Brown rot fungus</name>
    <dbReference type="NCBI Taxonomy" id="2126942"/>
    <lineage>
        <taxon>Eukaryota</taxon>
        <taxon>Fungi</taxon>
        <taxon>Dikarya</taxon>
        <taxon>Basidiomycota</taxon>
        <taxon>Agaricomycotina</taxon>
        <taxon>Agaricomycetes</taxon>
        <taxon>Polyporales</taxon>
        <taxon>Fomitopsis</taxon>
    </lineage>
</organism>
<proteinExistence type="predicted"/>
<dbReference type="InParanoid" id="S8F455"/>
<evidence type="ECO:0000313" key="2">
    <source>
        <dbReference type="Proteomes" id="UP000015241"/>
    </source>
</evidence>
<dbReference type="Proteomes" id="UP000015241">
    <property type="component" value="Unassembled WGS sequence"/>
</dbReference>
<accession>S8F455</accession>
<keyword evidence="2" id="KW-1185">Reference proteome</keyword>
<reference evidence="1 2" key="1">
    <citation type="journal article" date="2012" name="Science">
        <title>The Paleozoic origin of enzymatic lignin decomposition reconstructed from 31 fungal genomes.</title>
        <authorList>
            <person name="Floudas D."/>
            <person name="Binder M."/>
            <person name="Riley R."/>
            <person name="Barry K."/>
            <person name="Blanchette R.A."/>
            <person name="Henrissat B."/>
            <person name="Martinez A.T."/>
            <person name="Otillar R."/>
            <person name="Spatafora J.W."/>
            <person name="Yadav J.S."/>
            <person name="Aerts A."/>
            <person name="Benoit I."/>
            <person name="Boyd A."/>
            <person name="Carlson A."/>
            <person name="Copeland A."/>
            <person name="Coutinho P.M."/>
            <person name="de Vries R.P."/>
            <person name="Ferreira P."/>
            <person name="Findley K."/>
            <person name="Foster B."/>
            <person name="Gaskell J."/>
            <person name="Glotzer D."/>
            <person name="Gorecki P."/>
            <person name="Heitman J."/>
            <person name="Hesse C."/>
            <person name="Hori C."/>
            <person name="Igarashi K."/>
            <person name="Jurgens J.A."/>
            <person name="Kallen N."/>
            <person name="Kersten P."/>
            <person name="Kohler A."/>
            <person name="Kuees U."/>
            <person name="Kumar T.K.A."/>
            <person name="Kuo A."/>
            <person name="LaButti K."/>
            <person name="Larrondo L.F."/>
            <person name="Lindquist E."/>
            <person name="Ling A."/>
            <person name="Lombard V."/>
            <person name="Lucas S."/>
            <person name="Lundell T."/>
            <person name="Martin R."/>
            <person name="McLaughlin D.J."/>
            <person name="Morgenstern I."/>
            <person name="Morin E."/>
            <person name="Murat C."/>
            <person name="Nagy L.G."/>
            <person name="Nolan M."/>
            <person name="Ohm R.A."/>
            <person name="Patyshakuliyeva A."/>
            <person name="Rokas A."/>
            <person name="Ruiz-Duenas F.J."/>
            <person name="Sabat G."/>
            <person name="Salamov A."/>
            <person name="Samejima M."/>
            <person name="Schmutz J."/>
            <person name="Slot J.C."/>
            <person name="St John F."/>
            <person name="Stenlid J."/>
            <person name="Sun H."/>
            <person name="Sun S."/>
            <person name="Syed K."/>
            <person name="Tsang A."/>
            <person name="Wiebenga A."/>
            <person name="Young D."/>
            <person name="Pisabarro A."/>
            <person name="Eastwood D.C."/>
            <person name="Martin F."/>
            <person name="Cullen D."/>
            <person name="Grigoriev I.V."/>
            <person name="Hibbett D.S."/>
        </authorList>
    </citation>
    <scope>NUCLEOTIDE SEQUENCE</scope>
    <source>
        <strain evidence="2">FP-58527</strain>
    </source>
</reference>
<dbReference type="STRING" id="743788.S8F455"/>